<proteinExistence type="predicted"/>
<evidence type="ECO:0000313" key="2">
    <source>
        <dbReference type="Proteomes" id="UP000007517"/>
    </source>
</evidence>
<name>H6RTR9_BLASD</name>
<sequence>MPPGTVCIGSYAGVRFPARPMRRSRTVVVRLRTASGGPGRRHAGRCDTPDTHKSPGCFCSRPAAAGTVTGRDIFGASRHARWCSCDQ</sequence>
<reference evidence="1 2" key="1">
    <citation type="journal article" date="2012" name="J. Bacteriol.">
        <title>Genome Sequence of Blastococcus saxobsidens DD2, a Stone-Inhabiting Bacterium.</title>
        <authorList>
            <person name="Chouaia B."/>
            <person name="Crotti E."/>
            <person name="Brusetti L."/>
            <person name="Daffonchio D."/>
            <person name="Essoussi I."/>
            <person name="Nouioui I."/>
            <person name="Sbissi I."/>
            <person name="Ghodhbane-Gtari F."/>
            <person name="Gtari M."/>
            <person name="Vacherie B."/>
            <person name="Barbe V."/>
            <person name="Medigue C."/>
            <person name="Gury J."/>
            <person name="Pujic P."/>
            <person name="Normand P."/>
        </authorList>
    </citation>
    <scope>NUCLEOTIDE SEQUENCE [LARGE SCALE GENOMIC DNA]</scope>
    <source>
        <strain evidence="1 2">DD2</strain>
    </source>
</reference>
<evidence type="ECO:0000313" key="1">
    <source>
        <dbReference type="EMBL" id="CCG03129.1"/>
    </source>
</evidence>
<organism evidence="1 2">
    <name type="scientific">Blastococcus saxobsidens (strain DD2)</name>
    <dbReference type="NCBI Taxonomy" id="1146883"/>
    <lineage>
        <taxon>Bacteria</taxon>
        <taxon>Bacillati</taxon>
        <taxon>Actinomycetota</taxon>
        <taxon>Actinomycetes</taxon>
        <taxon>Geodermatophilales</taxon>
        <taxon>Geodermatophilaceae</taxon>
        <taxon>Blastococcus</taxon>
    </lineage>
</organism>
<gene>
    <name evidence="1" type="ordered locus">BLASA_2223</name>
</gene>
<dbReference type="KEGG" id="bsd:BLASA_2223"/>
<dbReference type="HOGENOM" id="CLU_2477153_0_0_11"/>
<dbReference type="EMBL" id="FO117623">
    <property type="protein sequence ID" value="CCG03129.1"/>
    <property type="molecule type" value="Genomic_DNA"/>
</dbReference>
<dbReference type="STRING" id="1146883.BLASA_2223"/>
<keyword evidence="2" id="KW-1185">Reference proteome</keyword>
<dbReference type="AlphaFoldDB" id="H6RTR9"/>
<protein>
    <submittedName>
        <fullName evidence="1">Uncharacterized protein</fullName>
    </submittedName>
</protein>
<accession>H6RTR9</accession>
<dbReference type="Proteomes" id="UP000007517">
    <property type="component" value="Chromosome"/>
</dbReference>
<reference evidence="2" key="2">
    <citation type="submission" date="2012-02" db="EMBL/GenBank/DDBJ databases">
        <title>Complete genome sequence of Blastococcus saxobsidens strain DD2.</title>
        <authorList>
            <person name="Genoscope."/>
        </authorList>
    </citation>
    <scope>NUCLEOTIDE SEQUENCE [LARGE SCALE GENOMIC DNA]</scope>
    <source>
        <strain evidence="2">DD2</strain>
    </source>
</reference>